<dbReference type="InterPro" id="IPR052155">
    <property type="entry name" value="Biofilm_reg_signaling"/>
</dbReference>
<dbReference type="CDD" id="cd01949">
    <property type="entry name" value="GGDEF"/>
    <property type="match status" value="1"/>
</dbReference>
<dbReference type="Gene3D" id="3.30.450.20">
    <property type="entry name" value="PAS domain"/>
    <property type="match status" value="2"/>
</dbReference>
<dbReference type="SMART" id="SM00065">
    <property type="entry name" value="GAF"/>
    <property type="match status" value="1"/>
</dbReference>
<sequence>MSRELNTDVQSGEDALQWGGKAFLQALDRAILTCDFDLDGNVLRANDNFLSLVGYTREDIDLLRHDMLCESVHDGKAGVGDERLWNQLRRGQPFTGNCKLRARDGSPIWVEVTYLPVLDADGVVGRVCILGRKAIADAERLEEIRLLLGVNDTGNAVVVSGADGRILYVSDSFRRMFGYTDEDARNRTLGEVLAGARPDRATMDELERRLTFPAGYQRDLLAYDRSGKPLWVSVMANPVFDDRGQLCNVVDVLVDVTPTKVHDVPQRRVMQAMVNEVSVAEVMSMVCLEVERLAPDVVASVTRVDAQGYMRPLAGPSLPLAYLNALDGLPIGAETLSTGSAAFLGRPVMVRNIVTDPLWAEHRHLPLPQDLVACWSSPIKSSDGQVLGTFDLYFREPRWPDAFHHRLVGGSVYLCALALERDEARARIRQLAFYDELTGLPNRNLLLARAQQAVSHVATSGGGRLAVLFLDIDRFKQINDTMGHAAGDALLREVAGRLGRLARPRDVVGRLSSDEFVVVYPDYEDARLTADAEQMLEALSEPFTVGDVALKPSVSIGISVYPENGEDMDTLLRHADLAMYQAKTAGRGRISFFSPEMNRQAHERMALEAALGDALTNGTLHLQYQPQIRLTDGQLYGVEALARWTHPEMGVIPPARFVPLAEECGLIHPLGVWAIRQACAQLADWRMAGVAVPTISVNLSATNFHDPELIAVIEEALAYNGLAARDLMLEITEGVLLDATPETLATISSLHALGVRLSMDDFGTGYSSLGHLRRLVVDELKLDRSFVLGLEGDEAARALTSAVIRIGESLSLPVVAEGIENEEQRRFLVEQGCAAGQGYLFSPALPAAEFSEWVRARQAS</sequence>
<dbReference type="InterPro" id="IPR001633">
    <property type="entry name" value="EAL_dom"/>
</dbReference>
<accession>A0A157QS53</accession>
<evidence type="ECO:0000259" key="4">
    <source>
        <dbReference type="PROSITE" id="PS50887"/>
    </source>
</evidence>
<name>A0A157QS53_9BORD</name>
<feature type="domain" description="PAS" evidence="1">
    <location>
        <begin position="37"/>
        <end position="60"/>
    </location>
</feature>
<dbReference type="SUPFAM" id="SSF55781">
    <property type="entry name" value="GAF domain-like"/>
    <property type="match status" value="1"/>
</dbReference>
<dbReference type="InterPro" id="IPR029787">
    <property type="entry name" value="Nucleotide_cyclase"/>
</dbReference>
<dbReference type="InterPro" id="IPR035965">
    <property type="entry name" value="PAS-like_dom_sf"/>
</dbReference>
<dbReference type="SMART" id="SM00052">
    <property type="entry name" value="EAL"/>
    <property type="match status" value="1"/>
</dbReference>
<evidence type="ECO:0000259" key="1">
    <source>
        <dbReference type="PROSITE" id="PS50112"/>
    </source>
</evidence>
<dbReference type="PIRSF" id="PIRSF005925">
    <property type="entry name" value="Dos"/>
    <property type="match status" value="1"/>
</dbReference>
<dbReference type="InterPro" id="IPR000700">
    <property type="entry name" value="PAS-assoc_C"/>
</dbReference>
<dbReference type="Gene3D" id="3.30.450.40">
    <property type="match status" value="1"/>
</dbReference>
<dbReference type="SMART" id="SM00086">
    <property type="entry name" value="PAC"/>
    <property type="match status" value="2"/>
</dbReference>
<dbReference type="Gene3D" id="3.20.20.450">
    <property type="entry name" value="EAL domain"/>
    <property type="match status" value="1"/>
</dbReference>
<dbReference type="EMBL" id="FKBS01000025">
    <property type="protein sequence ID" value="SAI48500.1"/>
    <property type="molecule type" value="Genomic_DNA"/>
</dbReference>
<evidence type="ECO:0000313" key="6">
    <source>
        <dbReference type="Proteomes" id="UP000077037"/>
    </source>
</evidence>
<dbReference type="RefSeq" id="WP_082887376.1">
    <property type="nucleotide sequence ID" value="NZ_FKBS01000025.1"/>
</dbReference>
<dbReference type="PROSITE" id="PS50883">
    <property type="entry name" value="EAL"/>
    <property type="match status" value="1"/>
</dbReference>
<dbReference type="Pfam" id="PF13185">
    <property type="entry name" value="GAF_2"/>
    <property type="match status" value="1"/>
</dbReference>
<feature type="domain" description="PAC" evidence="2">
    <location>
        <begin position="216"/>
        <end position="268"/>
    </location>
</feature>
<reference evidence="5 6" key="1">
    <citation type="submission" date="2016-03" db="EMBL/GenBank/DDBJ databases">
        <authorList>
            <consortium name="Pathogen Informatics"/>
        </authorList>
    </citation>
    <scope>NUCLEOTIDE SEQUENCE [LARGE SCALE GENOMIC DNA]</scope>
    <source>
        <strain evidence="5 6">NCTC13364</strain>
    </source>
</reference>
<dbReference type="InterPro" id="IPR029016">
    <property type="entry name" value="GAF-like_dom_sf"/>
</dbReference>
<dbReference type="GO" id="GO:0071111">
    <property type="term" value="F:cyclic-guanylate-specific phosphodiesterase activity"/>
    <property type="evidence" value="ECO:0007669"/>
    <property type="project" value="UniProtKB-EC"/>
</dbReference>
<dbReference type="PROSITE" id="PS50113">
    <property type="entry name" value="PAC"/>
    <property type="match status" value="1"/>
</dbReference>
<dbReference type="Pfam" id="PF00563">
    <property type="entry name" value="EAL"/>
    <property type="match status" value="1"/>
</dbReference>
<feature type="domain" description="EAL" evidence="3">
    <location>
        <begin position="604"/>
        <end position="858"/>
    </location>
</feature>
<dbReference type="CDD" id="cd00130">
    <property type="entry name" value="PAS"/>
    <property type="match status" value="2"/>
</dbReference>
<dbReference type="InterPro" id="IPR043128">
    <property type="entry name" value="Rev_trsase/Diguanyl_cyclase"/>
</dbReference>
<dbReference type="InterPro" id="IPR012226">
    <property type="entry name" value="Diguanyl_cyclase/Pdiesterase"/>
</dbReference>
<dbReference type="NCBIfam" id="TIGR00254">
    <property type="entry name" value="GGDEF"/>
    <property type="match status" value="1"/>
</dbReference>
<protein>
    <submittedName>
        <fullName evidence="5">cAMP phosphodiesterase</fullName>
        <ecNumber evidence="5">3.1.4.52</ecNumber>
    </submittedName>
</protein>
<feature type="domain" description="PAS" evidence="1">
    <location>
        <begin position="140"/>
        <end position="199"/>
    </location>
</feature>
<evidence type="ECO:0000259" key="3">
    <source>
        <dbReference type="PROSITE" id="PS50883"/>
    </source>
</evidence>
<dbReference type="InterPro" id="IPR000160">
    <property type="entry name" value="GGDEF_dom"/>
</dbReference>
<evidence type="ECO:0000259" key="2">
    <source>
        <dbReference type="PROSITE" id="PS50113"/>
    </source>
</evidence>
<dbReference type="AlphaFoldDB" id="A0A157QS53"/>
<dbReference type="InterPro" id="IPR035919">
    <property type="entry name" value="EAL_sf"/>
</dbReference>
<dbReference type="SUPFAM" id="SSF55073">
    <property type="entry name" value="Nucleotide cyclase"/>
    <property type="match status" value="1"/>
</dbReference>
<dbReference type="Pfam" id="PF00990">
    <property type="entry name" value="GGDEF"/>
    <property type="match status" value="1"/>
</dbReference>
<dbReference type="PANTHER" id="PTHR44757">
    <property type="entry name" value="DIGUANYLATE CYCLASE DGCP"/>
    <property type="match status" value="1"/>
</dbReference>
<dbReference type="SMART" id="SM00267">
    <property type="entry name" value="GGDEF"/>
    <property type="match status" value="1"/>
</dbReference>
<dbReference type="CDD" id="cd01948">
    <property type="entry name" value="EAL"/>
    <property type="match status" value="1"/>
</dbReference>
<dbReference type="NCBIfam" id="TIGR00229">
    <property type="entry name" value="sensory_box"/>
    <property type="match status" value="2"/>
</dbReference>
<organism evidence="5 6">
    <name type="scientific">Bordetella ansorpii</name>
    <dbReference type="NCBI Taxonomy" id="288768"/>
    <lineage>
        <taxon>Bacteria</taxon>
        <taxon>Pseudomonadati</taxon>
        <taxon>Pseudomonadota</taxon>
        <taxon>Betaproteobacteria</taxon>
        <taxon>Burkholderiales</taxon>
        <taxon>Alcaligenaceae</taxon>
        <taxon>Bordetella</taxon>
    </lineage>
</organism>
<dbReference type="SUPFAM" id="SSF55785">
    <property type="entry name" value="PYP-like sensor domain (PAS domain)"/>
    <property type="match status" value="2"/>
</dbReference>
<dbReference type="OrthoDB" id="9813903at2"/>
<dbReference type="InterPro" id="IPR003018">
    <property type="entry name" value="GAF"/>
</dbReference>
<dbReference type="EC" id="3.1.4.52" evidence="5"/>
<feature type="domain" description="GGDEF" evidence="4">
    <location>
        <begin position="463"/>
        <end position="595"/>
    </location>
</feature>
<dbReference type="PROSITE" id="PS50112">
    <property type="entry name" value="PAS"/>
    <property type="match status" value="2"/>
</dbReference>
<dbReference type="InterPro" id="IPR001610">
    <property type="entry name" value="PAC"/>
</dbReference>
<evidence type="ECO:0000313" key="5">
    <source>
        <dbReference type="EMBL" id="SAI48500.1"/>
    </source>
</evidence>
<dbReference type="Gene3D" id="3.30.70.270">
    <property type="match status" value="1"/>
</dbReference>
<dbReference type="Proteomes" id="UP000077037">
    <property type="component" value="Unassembled WGS sequence"/>
</dbReference>
<dbReference type="PANTHER" id="PTHR44757:SF2">
    <property type="entry name" value="BIOFILM ARCHITECTURE MAINTENANCE PROTEIN MBAA"/>
    <property type="match status" value="1"/>
</dbReference>
<gene>
    <name evidence="5" type="primary">dosP_2</name>
    <name evidence="5" type="ORF">SAMEA1982600_03940</name>
</gene>
<keyword evidence="5" id="KW-0378">Hydrolase</keyword>
<dbReference type="SMART" id="SM00091">
    <property type="entry name" value="PAS"/>
    <property type="match status" value="2"/>
</dbReference>
<dbReference type="Pfam" id="PF13426">
    <property type="entry name" value="PAS_9"/>
    <property type="match status" value="2"/>
</dbReference>
<proteinExistence type="predicted"/>
<dbReference type="InterPro" id="IPR000014">
    <property type="entry name" value="PAS"/>
</dbReference>
<dbReference type="SUPFAM" id="SSF141868">
    <property type="entry name" value="EAL domain-like"/>
    <property type="match status" value="1"/>
</dbReference>
<dbReference type="PROSITE" id="PS50887">
    <property type="entry name" value="GGDEF"/>
    <property type="match status" value="1"/>
</dbReference>
<dbReference type="FunFam" id="3.20.20.450:FF:000001">
    <property type="entry name" value="Cyclic di-GMP phosphodiesterase yahA"/>
    <property type="match status" value="1"/>
</dbReference>